<reference evidence="3" key="1">
    <citation type="submission" date="2016-11" db="EMBL/GenBank/DDBJ databases">
        <authorList>
            <person name="Varghese N."/>
            <person name="Submissions S."/>
        </authorList>
    </citation>
    <scope>NUCLEOTIDE SEQUENCE [LARGE SCALE GENOMIC DNA]</scope>
    <source>
        <strain evidence="3">DSM 24786</strain>
    </source>
</reference>
<name>A0A1K1PLC3_9FLAO</name>
<dbReference type="EMBL" id="FPIY01000002">
    <property type="protein sequence ID" value="SFW47502.1"/>
    <property type="molecule type" value="Genomic_DNA"/>
</dbReference>
<dbReference type="STRING" id="76595.SAMN05660313_01917"/>
<keyword evidence="3" id="KW-1185">Reference proteome</keyword>
<dbReference type="AlphaFoldDB" id="A0A1K1PLC3"/>
<evidence type="ECO:0000256" key="1">
    <source>
        <dbReference type="SAM" id="Phobius"/>
    </source>
</evidence>
<proteinExistence type="predicted"/>
<evidence type="ECO:0000313" key="2">
    <source>
        <dbReference type="EMBL" id="SFW47502.1"/>
    </source>
</evidence>
<feature type="transmembrane region" description="Helical" evidence="1">
    <location>
        <begin position="28"/>
        <end position="49"/>
    </location>
</feature>
<accession>A0A1K1PLC3</accession>
<keyword evidence="1" id="KW-0472">Membrane</keyword>
<sequence>MVIIFIWILFISWELLITEWSLIKNKDAFRVDLLIIFPLLQFITIYTLIKVFSKTKITK</sequence>
<gene>
    <name evidence="2" type="ORF">SAMN05660313_01917</name>
</gene>
<keyword evidence="1" id="KW-0812">Transmembrane</keyword>
<keyword evidence="1" id="KW-1133">Transmembrane helix</keyword>
<protein>
    <submittedName>
        <fullName evidence="2">Uncharacterized protein</fullName>
    </submittedName>
</protein>
<organism evidence="2 3">
    <name type="scientific">Cellulophaga fucicola</name>
    <dbReference type="NCBI Taxonomy" id="76595"/>
    <lineage>
        <taxon>Bacteria</taxon>
        <taxon>Pseudomonadati</taxon>
        <taxon>Bacteroidota</taxon>
        <taxon>Flavobacteriia</taxon>
        <taxon>Flavobacteriales</taxon>
        <taxon>Flavobacteriaceae</taxon>
        <taxon>Cellulophaga</taxon>
    </lineage>
</organism>
<dbReference type="Proteomes" id="UP000183257">
    <property type="component" value="Unassembled WGS sequence"/>
</dbReference>
<evidence type="ECO:0000313" key="3">
    <source>
        <dbReference type="Proteomes" id="UP000183257"/>
    </source>
</evidence>